<reference evidence="1" key="2">
    <citation type="journal article" date="2015" name="Fish Shellfish Immunol.">
        <title>Early steps in the European eel (Anguilla anguilla)-Vibrio vulnificus interaction in the gills: Role of the RtxA13 toxin.</title>
        <authorList>
            <person name="Callol A."/>
            <person name="Pajuelo D."/>
            <person name="Ebbesson L."/>
            <person name="Teles M."/>
            <person name="MacKenzie S."/>
            <person name="Amaro C."/>
        </authorList>
    </citation>
    <scope>NUCLEOTIDE SEQUENCE</scope>
</reference>
<accession>A0A0E9W2A8</accession>
<sequence length="19" mass="2244">MAEERVAKLWSPLIQRSQT</sequence>
<reference evidence="1" key="1">
    <citation type="submission" date="2014-11" db="EMBL/GenBank/DDBJ databases">
        <authorList>
            <person name="Amaro Gonzalez C."/>
        </authorList>
    </citation>
    <scope>NUCLEOTIDE SEQUENCE</scope>
</reference>
<dbReference type="AlphaFoldDB" id="A0A0E9W2A8"/>
<name>A0A0E9W2A8_ANGAN</name>
<organism evidence="1">
    <name type="scientific">Anguilla anguilla</name>
    <name type="common">European freshwater eel</name>
    <name type="synonym">Muraena anguilla</name>
    <dbReference type="NCBI Taxonomy" id="7936"/>
    <lineage>
        <taxon>Eukaryota</taxon>
        <taxon>Metazoa</taxon>
        <taxon>Chordata</taxon>
        <taxon>Craniata</taxon>
        <taxon>Vertebrata</taxon>
        <taxon>Euteleostomi</taxon>
        <taxon>Actinopterygii</taxon>
        <taxon>Neopterygii</taxon>
        <taxon>Teleostei</taxon>
        <taxon>Anguilliformes</taxon>
        <taxon>Anguillidae</taxon>
        <taxon>Anguilla</taxon>
    </lineage>
</organism>
<evidence type="ECO:0000313" key="1">
    <source>
        <dbReference type="EMBL" id="JAH84524.1"/>
    </source>
</evidence>
<proteinExistence type="predicted"/>
<protein>
    <submittedName>
        <fullName evidence="1">Uncharacterized protein</fullName>
    </submittedName>
</protein>
<dbReference type="EMBL" id="GBXM01024053">
    <property type="protein sequence ID" value="JAH84524.1"/>
    <property type="molecule type" value="Transcribed_RNA"/>
</dbReference>